<keyword evidence="1" id="KW-0472">Membrane</keyword>
<proteinExistence type="predicted"/>
<keyword evidence="1" id="KW-0812">Transmembrane</keyword>
<dbReference type="Gene3D" id="1.10.1760.20">
    <property type="match status" value="1"/>
</dbReference>
<feature type="transmembrane region" description="Helical" evidence="1">
    <location>
        <begin position="278"/>
        <end position="297"/>
    </location>
</feature>
<evidence type="ECO:0000313" key="3">
    <source>
        <dbReference type="Proteomes" id="UP001525379"/>
    </source>
</evidence>
<evidence type="ECO:0000313" key="2">
    <source>
        <dbReference type="EMBL" id="MCT2043387.1"/>
    </source>
</evidence>
<dbReference type="EMBL" id="JALXSQ010000040">
    <property type="protein sequence ID" value="MCT2043387.1"/>
    <property type="molecule type" value="Genomic_DNA"/>
</dbReference>
<dbReference type="Proteomes" id="UP001525379">
    <property type="component" value="Unassembled WGS sequence"/>
</dbReference>
<protein>
    <recommendedName>
        <fullName evidence="4">ECF transporter S component</fullName>
    </recommendedName>
</protein>
<gene>
    <name evidence="2" type="ORF">M3D15_08625</name>
</gene>
<keyword evidence="1" id="KW-1133">Transmembrane helix</keyword>
<dbReference type="RefSeq" id="WP_260104560.1">
    <property type="nucleotide sequence ID" value="NZ_JALXSQ010000040.1"/>
</dbReference>
<keyword evidence="3" id="KW-1185">Reference proteome</keyword>
<organism evidence="2 3">
    <name type="scientific">Pseudoclavibacter albus</name>
    <dbReference type="NCBI Taxonomy" id="272241"/>
    <lineage>
        <taxon>Bacteria</taxon>
        <taxon>Bacillati</taxon>
        <taxon>Actinomycetota</taxon>
        <taxon>Actinomycetes</taxon>
        <taxon>Micrococcales</taxon>
        <taxon>Microbacteriaceae</taxon>
        <taxon>Pseudoclavibacter</taxon>
    </lineage>
</organism>
<feature type="transmembrane region" description="Helical" evidence="1">
    <location>
        <begin position="371"/>
        <end position="388"/>
    </location>
</feature>
<feature type="transmembrane region" description="Helical" evidence="1">
    <location>
        <begin position="214"/>
        <end position="234"/>
    </location>
</feature>
<sequence length="405" mass="43424">MTPEQDANRDLRMSARSSAFAEGLPGEDSFDLIAHDLQALRARVGHVSYGEIVRRVGEQRLRENPDAPHPYPARSTVYDVFRPGRRRMNEALLQEIVRALGEDDEHVALWADRCVRAAERAEALGPGRALSSGGHAIGDASSQRMDDRTSAIAGEGLGNPDLALSLLKAGPDAGVGDTAVADVVDEGAANQAEPHAQRHGDVRGWQAYLAARPWMRLALAVLCLAINMFGHWFAYEVHLPVYADMVGTAVAALMLGPWRGAAVGFASALASHAMGLEYAAPFAIVNAAGGIVWGCGWRMIRLAPTTGRYLLVNLAVAVTCSAVGGPISLLVYGGPSPYSADQIAAAFFDFNLDFHVAFWLGSFLTEIGDKLIAGFLAIPIVEALSYVFRPTRRLTASEPLQRAEL</sequence>
<evidence type="ECO:0008006" key="4">
    <source>
        <dbReference type="Google" id="ProtNLM"/>
    </source>
</evidence>
<feature type="transmembrane region" description="Helical" evidence="1">
    <location>
        <begin position="309"/>
        <end position="331"/>
    </location>
</feature>
<evidence type="ECO:0000256" key="1">
    <source>
        <dbReference type="SAM" id="Phobius"/>
    </source>
</evidence>
<reference evidence="2 3" key="1">
    <citation type="submission" date="2022-04" db="EMBL/GenBank/DDBJ databases">
        <title>Human microbiome associated bacterial genomes.</title>
        <authorList>
            <person name="Sandstrom S."/>
            <person name="Salamzade R."/>
            <person name="Kalan L.R."/>
        </authorList>
    </citation>
    <scope>NUCLEOTIDE SEQUENCE [LARGE SCALE GENOMIC DNA]</scope>
    <source>
        <strain evidence="3">p3-SID1799</strain>
    </source>
</reference>
<name>A0ABT2HYI2_9MICO</name>
<comment type="caution">
    <text evidence="2">The sequence shown here is derived from an EMBL/GenBank/DDBJ whole genome shotgun (WGS) entry which is preliminary data.</text>
</comment>
<accession>A0ABT2HYI2</accession>